<evidence type="ECO:0000313" key="2">
    <source>
        <dbReference type="EMBL" id="VDK69250.1"/>
    </source>
</evidence>
<feature type="chain" id="PRO_5018061466" description="Phlebovirus glycoprotein G2 fusion domain-containing protein" evidence="1">
    <location>
        <begin position="20"/>
        <end position="81"/>
    </location>
</feature>
<keyword evidence="3" id="KW-1185">Reference proteome</keyword>
<dbReference type="Proteomes" id="UP000277928">
    <property type="component" value="Unassembled WGS sequence"/>
</dbReference>
<keyword evidence="1" id="KW-0732">Signal</keyword>
<dbReference type="OMA" id="DICHNIN"/>
<accession>A0A3P6SMD2</accession>
<evidence type="ECO:0000313" key="3">
    <source>
        <dbReference type="Proteomes" id="UP000277928"/>
    </source>
</evidence>
<sequence length="81" mass="9024">MWLFPGICVLFSTALVGECYQLLLGCNRTYSLTEDVQSLAWPDLCRESNGTVSCTYTQVYPLQQKSTEISTTCTDGEPCDQ</sequence>
<name>A0A3P6SMD2_LITSI</name>
<dbReference type="AlphaFoldDB" id="A0A3P6SMD2"/>
<reference evidence="2 3" key="1">
    <citation type="submission" date="2018-08" db="EMBL/GenBank/DDBJ databases">
        <authorList>
            <person name="Laetsch R D."/>
            <person name="Stevens L."/>
            <person name="Kumar S."/>
            <person name="Blaxter L. M."/>
        </authorList>
    </citation>
    <scope>NUCLEOTIDE SEQUENCE [LARGE SCALE GENOMIC DNA]</scope>
</reference>
<organism evidence="2 3">
    <name type="scientific">Litomosoides sigmodontis</name>
    <name type="common">Filarial nematode worm</name>
    <dbReference type="NCBI Taxonomy" id="42156"/>
    <lineage>
        <taxon>Eukaryota</taxon>
        <taxon>Metazoa</taxon>
        <taxon>Ecdysozoa</taxon>
        <taxon>Nematoda</taxon>
        <taxon>Chromadorea</taxon>
        <taxon>Rhabditida</taxon>
        <taxon>Spirurina</taxon>
        <taxon>Spiruromorpha</taxon>
        <taxon>Filarioidea</taxon>
        <taxon>Onchocercidae</taxon>
        <taxon>Litomosoides</taxon>
    </lineage>
</organism>
<feature type="signal peptide" evidence="1">
    <location>
        <begin position="1"/>
        <end position="19"/>
    </location>
</feature>
<proteinExistence type="predicted"/>
<dbReference type="EMBL" id="UYRX01000019">
    <property type="protein sequence ID" value="VDK69250.1"/>
    <property type="molecule type" value="Genomic_DNA"/>
</dbReference>
<gene>
    <name evidence="2" type="ORF">NLS_LOCUS710</name>
</gene>
<protein>
    <recommendedName>
        <fullName evidence="4">Phlebovirus glycoprotein G2 fusion domain-containing protein</fullName>
    </recommendedName>
</protein>
<evidence type="ECO:0000256" key="1">
    <source>
        <dbReference type="SAM" id="SignalP"/>
    </source>
</evidence>
<dbReference type="OrthoDB" id="5856481at2759"/>
<evidence type="ECO:0008006" key="4">
    <source>
        <dbReference type="Google" id="ProtNLM"/>
    </source>
</evidence>